<dbReference type="STRING" id="40149.A0A0E0DTW1"/>
<dbReference type="GO" id="GO:0008168">
    <property type="term" value="F:methyltransferase activity"/>
    <property type="evidence" value="ECO:0007669"/>
    <property type="project" value="InterPro"/>
</dbReference>
<reference evidence="2" key="1">
    <citation type="submission" date="2015-04" db="UniProtKB">
        <authorList>
            <consortium name="EnsemblPlants"/>
        </authorList>
    </citation>
    <scope>IDENTIFICATION</scope>
</reference>
<sequence length="60" mass="6312">MALKSALDLRIADAVHHHGGAATLAEIAGEVALHPSKIPCLRRLMRVLTVSGVFAAVVKQ</sequence>
<dbReference type="PROSITE" id="PS51683">
    <property type="entry name" value="SAM_OMT_II"/>
    <property type="match status" value="1"/>
</dbReference>
<dbReference type="AlphaFoldDB" id="A0A0E0DTW1"/>
<dbReference type="SUPFAM" id="SSF46785">
    <property type="entry name" value="Winged helix' DNA-binding domain"/>
    <property type="match status" value="1"/>
</dbReference>
<dbReference type="InterPro" id="IPR016461">
    <property type="entry name" value="COMT-like"/>
</dbReference>
<name>A0A0E0DTW1_9ORYZ</name>
<accession>A0A0E0DTW1</accession>
<dbReference type="Pfam" id="PF08100">
    <property type="entry name" value="Dimerisation"/>
    <property type="match status" value="1"/>
</dbReference>
<dbReference type="InterPro" id="IPR036390">
    <property type="entry name" value="WH_DNA-bd_sf"/>
</dbReference>
<dbReference type="HOGENOM" id="CLU_2945666_0_0_1"/>
<dbReference type="InterPro" id="IPR036388">
    <property type="entry name" value="WH-like_DNA-bd_sf"/>
</dbReference>
<dbReference type="GO" id="GO:0046983">
    <property type="term" value="F:protein dimerization activity"/>
    <property type="evidence" value="ECO:0007669"/>
    <property type="project" value="InterPro"/>
</dbReference>
<evidence type="ECO:0000313" key="2">
    <source>
        <dbReference type="EnsemblPlants" id="OMERI05G20440.1"/>
    </source>
</evidence>
<keyword evidence="3" id="KW-1185">Reference proteome</keyword>
<dbReference type="Gramene" id="OMERI05G20440.1">
    <property type="protein sequence ID" value="OMERI05G20440.1"/>
    <property type="gene ID" value="OMERI05G20440"/>
</dbReference>
<proteinExistence type="predicted"/>
<evidence type="ECO:0000313" key="3">
    <source>
        <dbReference type="Proteomes" id="UP000008021"/>
    </source>
</evidence>
<dbReference type="InterPro" id="IPR012967">
    <property type="entry name" value="COMT_dimerisation"/>
</dbReference>
<dbReference type="EnsemblPlants" id="OMERI05G20440.1">
    <property type="protein sequence ID" value="OMERI05G20440.1"/>
    <property type="gene ID" value="OMERI05G20440"/>
</dbReference>
<reference evidence="2" key="2">
    <citation type="submission" date="2018-05" db="EMBL/GenBank/DDBJ databases">
        <title>OmerRS3 (Oryza meridionalis Reference Sequence Version 3).</title>
        <authorList>
            <person name="Zhang J."/>
            <person name="Kudrna D."/>
            <person name="Lee S."/>
            <person name="Talag J."/>
            <person name="Welchert J."/>
            <person name="Wing R.A."/>
        </authorList>
    </citation>
    <scope>NUCLEOTIDE SEQUENCE [LARGE SCALE GENOMIC DNA]</scope>
    <source>
        <strain evidence="2">cv. OR44</strain>
    </source>
</reference>
<organism evidence="2">
    <name type="scientific">Oryza meridionalis</name>
    <dbReference type="NCBI Taxonomy" id="40149"/>
    <lineage>
        <taxon>Eukaryota</taxon>
        <taxon>Viridiplantae</taxon>
        <taxon>Streptophyta</taxon>
        <taxon>Embryophyta</taxon>
        <taxon>Tracheophyta</taxon>
        <taxon>Spermatophyta</taxon>
        <taxon>Magnoliopsida</taxon>
        <taxon>Liliopsida</taxon>
        <taxon>Poales</taxon>
        <taxon>Poaceae</taxon>
        <taxon>BOP clade</taxon>
        <taxon>Oryzoideae</taxon>
        <taxon>Oryzeae</taxon>
        <taxon>Oryzinae</taxon>
        <taxon>Oryza</taxon>
    </lineage>
</organism>
<feature type="domain" description="O-methyltransferase dimerisation" evidence="1">
    <location>
        <begin position="1"/>
        <end position="55"/>
    </location>
</feature>
<evidence type="ECO:0000259" key="1">
    <source>
        <dbReference type="Pfam" id="PF08100"/>
    </source>
</evidence>
<dbReference type="Proteomes" id="UP000008021">
    <property type="component" value="Chromosome 5"/>
</dbReference>
<protein>
    <recommendedName>
        <fullName evidence="1">O-methyltransferase dimerisation domain-containing protein</fullName>
    </recommendedName>
</protein>
<dbReference type="Gene3D" id="1.10.10.10">
    <property type="entry name" value="Winged helix-like DNA-binding domain superfamily/Winged helix DNA-binding domain"/>
    <property type="match status" value="1"/>
</dbReference>